<evidence type="ECO:0000313" key="3">
    <source>
        <dbReference type="Proteomes" id="UP001628179"/>
    </source>
</evidence>
<dbReference type="Proteomes" id="UP001628179">
    <property type="component" value="Unassembled WGS sequence"/>
</dbReference>
<dbReference type="PANTHER" id="PTHR39603">
    <property type="entry name" value="CYANOVIRIN-N DOMAIN-CONTAINING PROTEIN"/>
    <property type="match status" value="1"/>
</dbReference>
<gene>
    <name evidence="2" type="ORF">MFIFM68171_00324</name>
</gene>
<reference evidence="2 3" key="1">
    <citation type="submission" date="2024-09" db="EMBL/GenBank/DDBJ databases">
        <title>Itraconazole resistance in Madurella fahalii resulting from another homologue of gene encoding cytochrome P450 14-alpha sterol demethylase (CYP51).</title>
        <authorList>
            <person name="Yoshioka I."/>
            <person name="Fahal A.H."/>
            <person name="Kaneko S."/>
            <person name="Yaguchi T."/>
        </authorList>
    </citation>
    <scope>NUCLEOTIDE SEQUENCE [LARGE SCALE GENOMIC DNA]</scope>
    <source>
        <strain evidence="2 3">IFM 68171</strain>
    </source>
</reference>
<keyword evidence="3" id="KW-1185">Reference proteome</keyword>
<feature type="chain" id="PRO_5045590045" evidence="1">
    <location>
        <begin position="21"/>
        <end position="141"/>
    </location>
</feature>
<sequence length="141" mass="14554">MVNMKAQLLSLLALATLTAAAPASENINPLQPRAVDCRDDLGESSLARASEAAECINYLASLGAQACVASVSGTSFCRRGQTQITGLSLLGGGDSTRSSCQNVARGAGQIMDLCTRGDGTVRGQTPAWGNGNMIVDIRRVP</sequence>
<dbReference type="RefSeq" id="XP_070911847.1">
    <property type="nucleotide sequence ID" value="XM_071055746.1"/>
</dbReference>
<organism evidence="2 3">
    <name type="scientific">Madurella fahalii</name>
    <dbReference type="NCBI Taxonomy" id="1157608"/>
    <lineage>
        <taxon>Eukaryota</taxon>
        <taxon>Fungi</taxon>
        <taxon>Dikarya</taxon>
        <taxon>Ascomycota</taxon>
        <taxon>Pezizomycotina</taxon>
        <taxon>Sordariomycetes</taxon>
        <taxon>Sordariomycetidae</taxon>
        <taxon>Sordariales</taxon>
        <taxon>Sordariales incertae sedis</taxon>
        <taxon>Madurella</taxon>
    </lineage>
</organism>
<evidence type="ECO:0000313" key="2">
    <source>
        <dbReference type="EMBL" id="GAB1310114.1"/>
    </source>
</evidence>
<protein>
    <submittedName>
        <fullName evidence="2">Uncharacterized protein</fullName>
    </submittedName>
</protein>
<keyword evidence="1" id="KW-0732">Signal</keyword>
<proteinExistence type="predicted"/>
<feature type="signal peptide" evidence="1">
    <location>
        <begin position="1"/>
        <end position="20"/>
    </location>
</feature>
<dbReference type="GeneID" id="98171069"/>
<dbReference type="EMBL" id="BAAFSV010000001">
    <property type="protein sequence ID" value="GAB1310114.1"/>
    <property type="molecule type" value="Genomic_DNA"/>
</dbReference>
<dbReference type="PANTHER" id="PTHR39603:SF1">
    <property type="entry name" value="CYANOVIRIN-N DOMAIN-CONTAINING PROTEIN"/>
    <property type="match status" value="1"/>
</dbReference>
<evidence type="ECO:0000256" key="1">
    <source>
        <dbReference type="SAM" id="SignalP"/>
    </source>
</evidence>
<name>A0ABQ0FX90_9PEZI</name>
<accession>A0ABQ0FX90</accession>
<comment type="caution">
    <text evidence="2">The sequence shown here is derived from an EMBL/GenBank/DDBJ whole genome shotgun (WGS) entry which is preliminary data.</text>
</comment>